<dbReference type="Proteomes" id="UP001381693">
    <property type="component" value="Unassembled WGS sequence"/>
</dbReference>
<evidence type="ECO:0000313" key="2">
    <source>
        <dbReference type="EMBL" id="KAK7072936.1"/>
    </source>
</evidence>
<evidence type="ECO:0000256" key="1">
    <source>
        <dbReference type="SAM" id="MobiDB-lite"/>
    </source>
</evidence>
<keyword evidence="3" id="KW-1185">Reference proteome</keyword>
<evidence type="ECO:0000313" key="3">
    <source>
        <dbReference type="Proteomes" id="UP001381693"/>
    </source>
</evidence>
<proteinExistence type="predicted"/>
<feature type="compositionally biased region" description="Acidic residues" evidence="1">
    <location>
        <begin position="45"/>
        <end position="59"/>
    </location>
</feature>
<dbReference type="EMBL" id="JAXCGZ010013298">
    <property type="protein sequence ID" value="KAK7072936.1"/>
    <property type="molecule type" value="Genomic_DNA"/>
</dbReference>
<gene>
    <name evidence="2" type="ORF">SK128_014767</name>
</gene>
<feature type="region of interest" description="Disordered" evidence="1">
    <location>
        <begin position="45"/>
        <end position="74"/>
    </location>
</feature>
<organism evidence="2 3">
    <name type="scientific">Halocaridina rubra</name>
    <name type="common">Hawaiian red shrimp</name>
    <dbReference type="NCBI Taxonomy" id="373956"/>
    <lineage>
        <taxon>Eukaryota</taxon>
        <taxon>Metazoa</taxon>
        <taxon>Ecdysozoa</taxon>
        <taxon>Arthropoda</taxon>
        <taxon>Crustacea</taxon>
        <taxon>Multicrustacea</taxon>
        <taxon>Malacostraca</taxon>
        <taxon>Eumalacostraca</taxon>
        <taxon>Eucarida</taxon>
        <taxon>Decapoda</taxon>
        <taxon>Pleocyemata</taxon>
        <taxon>Caridea</taxon>
        <taxon>Atyoidea</taxon>
        <taxon>Atyidae</taxon>
        <taxon>Halocaridina</taxon>
    </lineage>
</organism>
<reference evidence="2 3" key="1">
    <citation type="submission" date="2023-11" db="EMBL/GenBank/DDBJ databases">
        <title>Halocaridina rubra genome assembly.</title>
        <authorList>
            <person name="Smith C."/>
        </authorList>
    </citation>
    <scope>NUCLEOTIDE SEQUENCE [LARGE SCALE GENOMIC DNA]</scope>
    <source>
        <strain evidence="2">EP-1</strain>
        <tissue evidence="2">Whole</tissue>
    </source>
</reference>
<sequence>MSPRSGQREDFIPQRAVLRYDWRHPAADPPPKQEEVIGTIKLGEEVDSNEGEQEHEETTDATTNNTDLVEIESE</sequence>
<name>A0AAN8ZY37_HALRR</name>
<accession>A0AAN8ZY37</accession>
<dbReference type="AlphaFoldDB" id="A0AAN8ZY37"/>
<comment type="caution">
    <text evidence="2">The sequence shown here is derived from an EMBL/GenBank/DDBJ whole genome shotgun (WGS) entry which is preliminary data.</text>
</comment>
<protein>
    <submittedName>
        <fullName evidence="2">Uncharacterized protein</fullName>
    </submittedName>
</protein>